<organism evidence="3 4">
    <name type="scientific">Desulfofarcimen acetoxidans (strain ATCC 49208 / DSM 771 / KCTC 5769 / VKM B-1644 / 5575)</name>
    <name type="common">Desulfotomaculum acetoxidans</name>
    <dbReference type="NCBI Taxonomy" id="485916"/>
    <lineage>
        <taxon>Bacteria</taxon>
        <taxon>Bacillati</taxon>
        <taxon>Bacillota</taxon>
        <taxon>Clostridia</taxon>
        <taxon>Eubacteriales</taxon>
        <taxon>Peptococcaceae</taxon>
        <taxon>Desulfofarcimen</taxon>
    </lineage>
</organism>
<evidence type="ECO:0008006" key="5">
    <source>
        <dbReference type="Google" id="ProtNLM"/>
    </source>
</evidence>
<dbReference type="Pfam" id="PF08874">
    <property type="entry name" value="DUF1835"/>
    <property type="match status" value="1"/>
</dbReference>
<dbReference type="EMBL" id="CP001720">
    <property type="protein sequence ID" value="ACV61448.1"/>
    <property type="molecule type" value="Genomic_DNA"/>
</dbReference>
<dbReference type="HOGENOM" id="CLU_058771_0_0_9"/>
<dbReference type="Proteomes" id="UP000002217">
    <property type="component" value="Chromosome"/>
</dbReference>
<evidence type="ECO:0000259" key="1">
    <source>
        <dbReference type="Pfam" id="PF08874"/>
    </source>
</evidence>
<evidence type="ECO:0000313" key="3">
    <source>
        <dbReference type="EMBL" id="ACV61448.1"/>
    </source>
</evidence>
<dbReference type="InterPro" id="IPR014973">
    <property type="entry name" value="DUF1835"/>
</dbReference>
<dbReference type="InterPro" id="IPR022123">
    <property type="entry name" value="DUF3658"/>
</dbReference>
<accession>C8W5Z3</accession>
<dbReference type="KEGG" id="dae:Dtox_0528"/>
<protein>
    <recommendedName>
        <fullName evidence="5">DUF1835 domain-containing protein</fullName>
    </recommendedName>
</protein>
<keyword evidence="4" id="KW-1185">Reference proteome</keyword>
<feature type="domain" description="DUF3658" evidence="2">
    <location>
        <begin position="231"/>
        <end position="284"/>
    </location>
</feature>
<name>C8W5Z3_DESAS</name>
<dbReference type="AlphaFoldDB" id="C8W5Z3"/>
<evidence type="ECO:0000259" key="2">
    <source>
        <dbReference type="Pfam" id="PF12395"/>
    </source>
</evidence>
<reference evidence="3 4" key="1">
    <citation type="journal article" date="2009" name="Stand. Genomic Sci.">
        <title>Complete genome sequence of Desulfotomaculum acetoxidans type strain (5575).</title>
        <authorList>
            <person name="Spring S."/>
            <person name="Lapidus A."/>
            <person name="Schroder M."/>
            <person name="Gleim D."/>
            <person name="Sims D."/>
            <person name="Meincke L."/>
            <person name="Glavina Del Rio T."/>
            <person name="Tice H."/>
            <person name="Copeland A."/>
            <person name="Cheng J.F."/>
            <person name="Lucas S."/>
            <person name="Chen F."/>
            <person name="Nolan M."/>
            <person name="Bruce D."/>
            <person name="Goodwin L."/>
            <person name="Pitluck S."/>
            <person name="Ivanova N."/>
            <person name="Mavromatis K."/>
            <person name="Mikhailova N."/>
            <person name="Pati A."/>
            <person name="Chen A."/>
            <person name="Palaniappan K."/>
            <person name="Land M."/>
            <person name="Hauser L."/>
            <person name="Chang Y.J."/>
            <person name="Jeffries C.D."/>
            <person name="Chain P."/>
            <person name="Saunders E."/>
            <person name="Brettin T."/>
            <person name="Detter J.C."/>
            <person name="Goker M."/>
            <person name="Bristow J."/>
            <person name="Eisen J.A."/>
            <person name="Markowitz V."/>
            <person name="Hugenholtz P."/>
            <person name="Kyrpides N.C."/>
            <person name="Klenk H.P."/>
            <person name="Han C."/>
        </authorList>
    </citation>
    <scope>NUCLEOTIDE SEQUENCE [LARGE SCALE GENOMIC DNA]</scope>
    <source>
        <strain evidence="4">ATCC 49208 / DSM 771 / VKM B-1644</strain>
    </source>
</reference>
<dbReference type="RefSeq" id="WP_015756167.1">
    <property type="nucleotide sequence ID" value="NC_013216.1"/>
</dbReference>
<dbReference type="Pfam" id="PF12395">
    <property type="entry name" value="DUF3658"/>
    <property type="match status" value="1"/>
</dbReference>
<feature type="domain" description="DUF1835" evidence="1">
    <location>
        <begin position="69"/>
        <end position="194"/>
    </location>
</feature>
<dbReference type="eggNOG" id="ENOG502ZC22">
    <property type="taxonomic scope" value="Bacteria"/>
</dbReference>
<proteinExistence type="predicted"/>
<gene>
    <name evidence="3" type="ordered locus">Dtox_0528</name>
</gene>
<sequence length="320" mass="37939">MIKDLRKIVKELKESEAKSLLLIILLKIKRLEESGYSSKQFSDELYEMYKELLNFSQIKNKTDETYQIIHIVFGNSSGGALKVALRDLDLERKEKVIVFFDDIFSIGPIWKLQDEAGRTYRYEWLRNHINLEDDYLDEDDYEESFRDILHQINAIPEQVPIIIWNGENAHEQTGVRYALYLLHKKTNDIFLINTLEAYKAYFNNSSDEYFPLYTAAIDPEKLKAIYEKTRLNKPLLPENRMRFVQEWESLANKQEVLRIWQDGEIQSVADSFYDQYIINTAQRLHNAQKEQGLYKIGRINRRSVSTFAPIYWGPIFRIQN</sequence>
<dbReference type="STRING" id="485916.Dtox_0528"/>
<evidence type="ECO:0000313" key="4">
    <source>
        <dbReference type="Proteomes" id="UP000002217"/>
    </source>
</evidence>